<evidence type="ECO:0000256" key="3">
    <source>
        <dbReference type="ARBA" id="ARBA00023163"/>
    </source>
</evidence>
<evidence type="ECO:0000313" key="8">
    <source>
        <dbReference type="Proteomes" id="UP001147695"/>
    </source>
</evidence>
<dbReference type="GO" id="GO:0008270">
    <property type="term" value="F:zinc ion binding"/>
    <property type="evidence" value="ECO:0007669"/>
    <property type="project" value="InterPro"/>
</dbReference>
<feature type="region of interest" description="Disordered" evidence="5">
    <location>
        <begin position="158"/>
        <end position="195"/>
    </location>
</feature>
<gene>
    <name evidence="7" type="ORF">N7452_002372</name>
</gene>
<name>A0A9W9R9L7_PENBR</name>
<dbReference type="PANTHER" id="PTHR31069:SF31">
    <property type="entry name" value="MONODICTYPHENONE CLUSTER TRANSCRIPTION FACTOR-RELATED"/>
    <property type="match status" value="1"/>
</dbReference>
<reference evidence="7" key="2">
    <citation type="journal article" date="2023" name="IMA Fungus">
        <title>Comparative genomic study of the Penicillium genus elucidates a diverse pangenome and 15 lateral gene transfer events.</title>
        <authorList>
            <person name="Petersen C."/>
            <person name="Sorensen T."/>
            <person name="Nielsen M.R."/>
            <person name="Sondergaard T.E."/>
            <person name="Sorensen J.L."/>
            <person name="Fitzpatrick D.A."/>
            <person name="Frisvad J.C."/>
            <person name="Nielsen K.L."/>
        </authorList>
    </citation>
    <scope>NUCLEOTIDE SEQUENCE</scope>
    <source>
        <strain evidence="7">IBT 35673</strain>
    </source>
</reference>
<dbReference type="CDD" id="cd00067">
    <property type="entry name" value="GAL4"/>
    <property type="match status" value="1"/>
</dbReference>
<reference evidence="7" key="1">
    <citation type="submission" date="2022-12" db="EMBL/GenBank/DDBJ databases">
        <authorList>
            <person name="Petersen C."/>
        </authorList>
    </citation>
    <scope>NUCLEOTIDE SEQUENCE</scope>
    <source>
        <strain evidence="7">IBT 35673</strain>
    </source>
</reference>
<keyword evidence="2" id="KW-0238">DNA-binding</keyword>
<dbReference type="Proteomes" id="UP001147695">
    <property type="component" value="Unassembled WGS sequence"/>
</dbReference>
<dbReference type="Pfam" id="PF00172">
    <property type="entry name" value="Zn_clus"/>
    <property type="match status" value="1"/>
</dbReference>
<dbReference type="PROSITE" id="PS50048">
    <property type="entry name" value="ZN2_CY6_FUNGAL_2"/>
    <property type="match status" value="1"/>
</dbReference>
<dbReference type="InterPro" id="IPR001138">
    <property type="entry name" value="Zn2Cys6_DnaBD"/>
</dbReference>
<protein>
    <recommendedName>
        <fullName evidence="6">Zn(2)-C6 fungal-type domain-containing protein</fullName>
    </recommendedName>
</protein>
<dbReference type="SMART" id="SM00066">
    <property type="entry name" value="GAL4"/>
    <property type="match status" value="1"/>
</dbReference>
<dbReference type="EMBL" id="JAPZBQ010000001">
    <property type="protein sequence ID" value="KAJ5353398.1"/>
    <property type="molecule type" value="Genomic_DNA"/>
</dbReference>
<evidence type="ECO:0000259" key="6">
    <source>
        <dbReference type="PROSITE" id="PS50048"/>
    </source>
</evidence>
<evidence type="ECO:0000313" key="7">
    <source>
        <dbReference type="EMBL" id="KAJ5353398.1"/>
    </source>
</evidence>
<dbReference type="InterPro" id="IPR050675">
    <property type="entry name" value="OAF3"/>
</dbReference>
<dbReference type="GO" id="GO:0000981">
    <property type="term" value="F:DNA-binding transcription factor activity, RNA polymerase II-specific"/>
    <property type="evidence" value="ECO:0007669"/>
    <property type="project" value="InterPro"/>
</dbReference>
<accession>A0A9W9R9L7</accession>
<dbReference type="InterPro" id="IPR036864">
    <property type="entry name" value="Zn2-C6_fun-type_DNA-bd_sf"/>
</dbReference>
<organism evidence="7 8">
    <name type="scientific">Penicillium brevicompactum</name>
    <dbReference type="NCBI Taxonomy" id="5074"/>
    <lineage>
        <taxon>Eukaryota</taxon>
        <taxon>Fungi</taxon>
        <taxon>Dikarya</taxon>
        <taxon>Ascomycota</taxon>
        <taxon>Pezizomycotina</taxon>
        <taxon>Eurotiomycetes</taxon>
        <taxon>Eurotiomycetidae</taxon>
        <taxon>Eurotiales</taxon>
        <taxon>Aspergillaceae</taxon>
        <taxon>Penicillium</taxon>
    </lineage>
</organism>
<feature type="compositionally biased region" description="Polar residues" evidence="5">
    <location>
        <begin position="70"/>
        <end position="79"/>
    </location>
</feature>
<evidence type="ECO:0000256" key="5">
    <source>
        <dbReference type="SAM" id="MobiDB-lite"/>
    </source>
</evidence>
<keyword evidence="4" id="KW-0539">Nucleus</keyword>
<comment type="caution">
    <text evidence="7">The sequence shown here is derived from an EMBL/GenBank/DDBJ whole genome shotgun (WGS) entry which is preliminary data.</text>
</comment>
<feature type="domain" description="Zn(2)-C6 fungal-type" evidence="6">
    <location>
        <begin position="25"/>
        <end position="54"/>
    </location>
</feature>
<dbReference type="SUPFAM" id="SSF57701">
    <property type="entry name" value="Zn2/Cys6 DNA-binding domain"/>
    <property type="match status" value="1"/>
</dbReference>
<feature type="compositionally biased region" description="Polar residues" evidence="5">
    <location>
        <begin position="159"/>
        <end position="182"/>
    </location>
</feature>
<evidence type="ECO:0000256" key="2">
    <source>
        <dbReference type="ARBA" id="ARBA00023125"/>
    </source>
</evidence>
<dbReference type="GO" id="GO:0003677">
    <property type="term" value="F:DNA binding"/>
    <property type="evidence" value="ECO:0007669"/>
    <property type="project" value="UniProtKB-KW"/>
</dbReference>
<keyword evidence="1" id="KW-0805">Transcription regulation</keyword>
<dbReference type="AlphaFoldDB" id="A0A9W9R9L7"/>
<evidence type="ECO:0000256" key="4">
    <source>
        <dbReference type="ARBA" id="ARBA00023242"/>
    </source>
</evidence>
<sequence>MSKSSSDGSPQLNGPLLPNQKVRTTCNACQQAKIRCSHTHPCDRCVSHGFECVYSISQPLGRPAKKKGSRPTQGLQSGRTEGEAAGRPLRRGALGAPKIVTAARLVTARTRQRLPRQRVAPESSPEARGGFDVGTEVTGRDGDLIVPGVMETAVKIPETVSSGDQCQGQESSSADEANNNVGPGTEEQSLDSDDSFVGGDWPWRFDFQGYPHPSQTDYSLLTEHSTPFIGLMLDEPPMSPFVDGDPNALHEAAPGITFDGEASYAFCLAPNAGHISETVHEPWRIMELPSNKTQHGKMETGSSQSPSAGEIDCGCLSEDSSSTRCTCCQ</sequence>
<evidence type="ECO:0000256" key="1">
    <source>
        <dbReference type="ARBA" id="ARBA00023015"/>
    </source>
</evidence>
<dbReference type="Gene3D" id="4.10.240.10">
    <property type="entry name" value="Zn(2)-C6 fungal-type DNA-binding domain"/>
    <property type="match status" value="1"/>
</dbReference>
<dbReference type="PANTHER" id="PTHR31069">
    <property type="entry name" value="OLEATE-ACTIVATED TRANSCRIPTION FACTOR 1-RELATED"/>
    <property type="match status" value="1"/>
</dbReference>
<proteinExistence type="predicted"/>
<keyword evidence="3" id="KW-0804">Transcription</keyword>
<feature type="region of interest" description="Disordered" evidence="5">
    <location>
        <begin position="61"/>
        <end position="142"/>
    </location>
</feature>